<dbReference type="PANTHER" id="PTHR43117:SF4">
    <property type="entry name" value="OSMOPROTECTANT IMPORT ATP-BINDING PROTEIN OSMV"/>
    <property type="match status" value="1"/>
</dbReference>
<dbReference type="GO" id="GO:0015418">
    <property type="term" value="F:ABC-type quaternary ammonium compound transporting activity"/>
    <property type="evidence" value="ECO:0007669"/>
    <property type="project" value="UniProtKB-EC"/>
</dbReference>
<dbReference type="SUPFAM" id="SSF52540">
    <property type="entry name" value="P-loop containing nucleoside triphosphate hydrolases"/>
    <property type="match status" value="1"/>
</dbReference>
<evidence type="ECO:0000256" key="2">
    <source>
        <dbReference type="ARBA" id="ARBA00022448"/>
    </source>
</evidence>
<keyword evidence="2" id="KW-0813">Transport</keyword>
<dbReference type="AlphaFoldDB" id="A0A4Q7M4E1"/>
<evidence type="ECO:0000313" key="8">
    <source>
        <dbReference type="Proteomes" id="UP000293852"/>
    </source>
</evidence>
<keyword evidence="3" id="KW-0547">Nucleotide-binding</keyword>
<dbReference type="InterPro" id="IPR027417">
    <property type="entry name" value="P-loop_NTPase"/>
</dbReference>
<dbReference type="PROSITE" id="PS00211">
    <property type="entry name" value="ABC_TRANSPORTER_1"/>
    <property type="match status" value="1"/>
</dbReference>
<dbReference type="EMBL" id="SGWX01000001">
    <property type="protein sequence ID" value="RZS61502.1"/>
    <property type="molecule type" value="Genomic_DNA"/>
</dbReference>
<evidence type="ECO:0000313" key="7">
    <source>
        <dbReference type="EMBL" id="RZS61502.1"/>
    </source>
</evidence>
<evidence type="ECO:0000256" key="1">
    <source>
        <dbReference type="ARBA" id="ARBA00005417"/>
    </source>
</evidence>
<protein>
    <recommendedName>
        <fullName evidence="5">ABC-type quaternary amine transporter</fullName>
        <ecNumber evidence="5">7.6.2.9</ecNumber>
    </recommendedName>
</protein>
<dbReference type="PROSITE" id="PS50893">
    <property type="entry name" value="ABC_TRANSPORTER_2"/>
    <property type="match status" value="1"/>
</dbReference>
<dbReference type="FunFam" id="3.40.50.300:FF:000425">
    <property type="entry name" value="Probable ABC transporter, ATP-binding subunit"/>
    <property type="match status" value="1"/>
</dbReference>
<reference evidence="7 8" key="1">
    <citation type="submission" date="2019-02" db="EMBL/GenBank/DDBJ databases">
        <title>Sequencing the genomes of 1000 actinobacteria strains.</title>
        <authorList>
            <person name="Klenk H.-P."/>
        </authorList>
    </citation>
    <scope>NUCLEOTIDE SEQUENCE [LARGE SCALE GENOMIC DNA]</scope>
    <source>
        <strain evidence="7 8">DSM 16932</strain>
    </source>
</reference>
<evidence type="ECO:0000256" key="3">
    <source>
        <dbReference type="ARBA" id="ARBA00022741"/>
    </source>
</evidence>
<dbReference type="Pfam" id="PF00005">
    <property type="entry name" value="ABC_tran"/>
    <property type="match status" value="1"/>
</dbReference>
<keyword evidence="4 7" id="KW-0067">ATP-binding</keyword>
<dbReference type="InterPro" id="IPR003439">
    <property type="entry name" value="ABC_transporter-like_ATP-bd"/>
</dbReference>
<dbReference type="InterPro" id="IPR017871">
    <property type="entry name" value="ABC_transporter-like_CS"/>
</dbReference>
<comment type="similarity">
    <text evidence="1">Belongs to the ABC transporter superfamily.</text>
</comment>
<dbReference type="SMART" id="SM00382">
    <property type="entry name" value="AAA"/>
    <property type="match status" value="1"/>
</dbReference>
<sequence length="379" mass="38861">MSARIELDAVRKAYPARRSRGGARAETVAVESLSLVVEPGEMLALVGPSGCGKSTTLRMVNRLVEPSSGRVLLDGVDTATLDPVRLRRGIGYVIQDVGLLPHRTVAANVATVPRLLGWDRRRTSERVGAVLELVGLPVGAYGRRFPHELSGGERQRVGVARALATDPPVLLLDEPFGAVDPELRRRLQAELAGILAEIGSTVVLVTHDIDEAVRLGDRVAVLSRGGRLEQVAEPLAVLAHPATARVRDFVGDGASLRMLPLARVERADVTSLGPAGPGIGAADDRAEGVAGLPSVVLGAPLSEAFAALADGVGAGRPPGPGAPSTRAGAGAGPGRVAVTDAAGAVVGTLDADGVLAALRRAADAVSRPASGANEGRADR</sequence>
<accession>A0A4Q7M4E1</accession>
<evidence type="ECO:0000259" key="6">
    <source>
        <dbReference type="PROSITE" id="PS50893"/>
    </source>
</evidence>
<comment type="caution">
    <text evidence="7">The sequence shown here is derived from an EMBL/GenBank/DDBJ whole genome shotgun (WGS) entry which is preliminary data.</text>
</comment>
<name>A0A4Q7M4E1_9MICO</name>
<keyword evidence="8" id="KW-1185">Reference proteome</keyword>
<gene>
    <name evidence="7" type="ORF">EV386_1806</name>
</gene>
<evidence type="ECO:0000256" key="4">
    <source>
        <dbReference type="ARBA" id="ARBA00022840"/>
    </source>
</evidence>
<dbReference type="GO" id="GO:0005524">
    <property type="term" value="F:ATP binding"/>
    <property type="evidence" value="ECO:0007669"/>
    <property type="project" value="UniProtKB-KW"/>
</dbReference>
<dbReference type="GO" id="GO:0016887">
    <property type="term" value="F:ATP hydrolysis activity"/>
    <property type="evidence" value="ECO:0007669"/>
    <property type="project" value="InterPro"/>
</dbReference>
<proteinExistence type="inferred from homology"/>
<dbReference type="InterPro" id="IPR003593">
    <property type="entry name" value="AAA+_ATPase"/>
</dbReference>
<dbReference type="PANTHER" id="PTHR43117">
    <property type="entry name" value="OSMOPROTECTANT IMPORT ATP-BINDING PROTEIN OSMV"/>
    <property type="match status" value="1"/>
</dbReference>
<dbReference type="Gene3D" id="3.40.50.300">
    <property type="entry name" value="P-loop containing nucleotide triphosphate hydrolases"/>
    <property type="match status" value="1"/>
</dbReference>
<feature type="domain" description="ABC transporter" evidence="6">
    <location>
        <begin position="5"/>
        <end position="250"/>
    </location>
</feature>
<dbReference type="Proteomes" id="UP000293852">
    <property type="component" value="Unassembled WGS sequence"/>
</dbReference>
<organism evidence="7 8">
    <name type="scientific">Xylanimonas ulmi</name>
    <dbReference type="NCBI Taxonomy" id="228973"/>
    <lineage>
        <taxon>Bacteria</taxon>
        <taxon>Bacillati</taxon>
        <taxon>Actinomycetota</taxon>
        <taxon>Actinomycetes</taxon>
        <taxon>Micrococcales</taxon>
        <taxon>Promicromonosporaceae</taxon>
        <taxon>Xylanimonas</taxon>
    </lineage>
</organism>
<dbReference type="EC" id="7.6.2.9" evidence="5"/>
<evidence type="ECO:0000256" key="5">
    <source>
        <dbReference type="ARBA" id="ARBA00066388"/>
    </source>
</evidence>